<evidence type="ECO:0000313" key="3">
    <source>
        <dbReference type="EMBL" id="MCX2801133.1"/>
    </source>
</evidence>
<dbReference type="AlphaFoldDB" id="A0A143HQ30"/>
<evidence type="ECO:0000313" key="4">
    <source>
        <dbReference type="Proteomes" id="UP000076077"/>
    </source>
</evidence>
<dbReference type="KEGG" id="mthd:A3224_13955"/>
<reference evidence="3" key="3">
    <citation type="submission" date="2022-11" db="EMBL/GenBank/DDBJ databases">
        <title>Chitin-degrading and fungicidal potential of chitinolytic bacterial strains from marine environment of the Pacific Ocean regions.</title>
        <authorList>
            <person name="Pentekhina I."/>
            <person name="Nedashkovskaya O."/>
            <person name="Seitkalieva A."/>
            <person name="Podvolotskaya A."/>
            <person name="Tekutyeva L."/>
            <person name="Balabanova L."/>
        </authorList>
    </citation>
    <scope>NUCLEOTIDE SEQUENCE</scope>
    <source>
        <strain evidence="3">KMM 6838</strain>
    </source>
</reference>
<dbReference type="InterPro" id="IPR032811">
    <property type="entry name" value="Put_conjugal_transfer"/>
</dbReference>
<dbReference type="Proteomes" id="UP001209730">
    <property type="component" value="Unassembled WGS sequence"/>
</dbReference>
<accession>A0A143HQ30</accession>
<dbReference type="RefSeq" id="WP_067155881.1">
    <property type="nucleotide sequence ID" value="NZ_CP014864.1"/>
</dbReference>
<reference evidence="2" key="2">
    <citation type="submission" date="2016-03" db="EMBL/GenBank/DDBJ databases">
        <authorList>
            <person name="Ploux O."/>
        </authorList>
    </citation>
    <scope>NUCLEOTIDE SEQUENCE [LARGE SCALE GENOMIC DNA]</scope>
    <source>
        <strain evidence="2">DAU221</strain>
    </source>
</reference>
<dbReference type="EMBL" id="CP014864">
    <property type="protein sequence ID" value="AMX03530.1"/>
    <property type="molecule type" value="Genomic_DNA"/>
</dbReference>
<dbReference type="GeneID" id="76609138"/>
<dbReference type="OrthoDB" id="6077588at2"/>
<dbReference type="STRING" id="252514.A3224_13955"/>
<dbReference type="EMBL" id="JAPHQB010000006">
    <property type="protein sequence ID" value="MCX2801133.1"/>
    <property type="molecule type" value="Genomic_DNA"/>
</dbReference>
<protein>
    <submittedName>
        <fullName evidence="3">Conjugal transfer protein TraF</fullName>
    </submittedName>
</protein>
<evidence type="ECO:0000256" key="1">
    <source>
        <dbReference type="SAM" id="SignalP"/>
    </source>
</evidence>
<proteinExistence type="predicted"/>
<reference evidence="4" key="1">
    <citation type="submission" date="2016-03" db="EMBL/GenBank/DDBJ databases">
        <authorList>
            <person name="Lee Y.-S."/>
            <person name="Choi Y.-L."/>
        </authorList>
    </citation>
    <scope>NUCLEOTIDE SEQUENCE [LARGE SCALE GENOMIC DNA]</scope>
    <source>
        <strain evidence="4">DAU221</strain>
    </source>
</reference>
<evidence type="ECO:0000313" key="2">
    <source>
        <dbReference type="EMBL" id="AMX03530.1"/>
    </source>
</evidence>
<dbReference type="Proteomes" id="UP000076077">
    <property type="component" value="Chromosome"/>
</dbReference>
<feature type="signal peptide" evidence="1">
    <location>
        <begin position="1"/>
        <end position="24"/>
    </location>
</feature>
<organism evidence="2 4">
    <name type="scientific">Microbulbifer thermotolerans</name>
    <dbReference type="NCBI Taxonomy" id="252514"/>
    <lineage>
        <taxon>Bacteria</taxon>
        <taxon>Pseudomonadati</taxon>
        <taxon>Pseudomonadota</taxon>
        <taxon>Gammaproteobacteria</taxon>
        <taxon>Cellvibrionales</taxon>
        <taxon>Microbulbiferaceae</taxon>
        <taxon>Microbulbifer</taxon>
    </lineage>
</organism>
<dbReference type="Pfam" id="PF13729">
    <property type="entry name" value="TraF_2"/>
    <property type="match status" value="1"/>
</dbReference>
<gene>
    <name evidence="2" type="ORF">A3224_13955</name>
    <name evidence="3" type="ORF">OQJ68_04950</name>
</gene>
<keyword evidence="1" id="KW-0732">Signal</keyword>
<dbReference type="Gene3D" id="2.40.160.60">
    <property type="entry name" value="Outer membrane protein transport protein (OMPP1/FadL/TodX)"/>
    <property type="match status" value="1"/>
</dbReference>
<keyword evidence="4" id="KW-1185">Reference proteome</keyword>
<name>A0A143HQ30_MICTH</name>
<sequence>MKPLPRHISLWVTATLGVSAAVHADSFDARAMGMSSAGVATADYSRAASLNPAAMAGYDRDNSHNLHLDLGLQASDKDELLDNAEELSDTLDEVDQMLIGETTADTLINQLEAIDDSQIWLQGGGGLSLSLPIGDYSTSLFARTNLMLAGTTLVDDGDVTLIENARDLNAVFDSDSLNSAVLLQGALITEGGVTIARQFGDMSFGIAPKLQQVETFEYLTTVADFDDEEFDADEYRSEDSGFNLDLGYQQAFGNWQVGATLSNLIAKDYKTISGEKVTLEPRLTLGGGYRNGWLTAAFDIDANAVEIPGLGADTQFARIGLEMNAWGWAQLRLGYKTDLKSAMDDTVSLGLGLTPFGVINMDISALYGDNDTYGAAMQFGVNF</sequence>
<feature type="chain" id="PRO_5007509746" evidence="1">
    <location>
        <begin position="25"/>
        <end position="383"/>
    </location>
</feature>